<evidence type="ECO:0000313" key="2">
    <source>
        <dbReference type="EMBL" id="EEZ97304.1"/>
    </source>
</evidence>
<evidence type="ECO:0000313" key="3">
    <source>
        <dbReference type="Proteomes" id="UP000007266"/>
    </source>
</evidence>
<dbReference type="Proteomes" id="UP000007266">
    <property type="component" value="Unassembled WGS sequence"/>
</dbReference>
<organism evidence="2 3">
    <name type="scientific">Tribolium castaneum</name>
    <name type="common">Red flour beetle</name>
    <dbReference type="NCBI Taxonomy" id="7070"/>
    <lineage>
        <taxon>Eukaryota</taxon>
        <taxon>Metazoa</taxon>
        <taxon>Ecdysozoa</taxon>
        <taxon>Arthropoda</taxon>
        <taxon>Hexapoda</taxon>
        <taxon>Insecta</taxon>
        <taxon>Pterygota</taxon>
        <taxon>Neoptera</taxon>
        <taxon>Endopterygota</taxon>
        <taxon>Coleoptera</taxon>
        <taxon>Polyphaga</taxon>
        <taxon>Cucujiformia</taxon>
        <taxon>Tenebrionidae</taxon>
        <taxon>Tenebrionidae incertae sedis</taxon>
        <taxon>Tribolium</taxon>
    </lineage>
</organism>
<feature type="region of interest" description="Disordered" evidence="1">
    <location>
        <begin position="19"/>
        <end position="40"/>
    </location>
</feature>
<protein>
    <submittedName>
        <fullName evidence="2">Uncharacterized protein</fullName>
    </submittedName>
</protein>
<dbReference type="HOGENOM" id="CLU_3300032_0_0_1"/>
<reference evidence="2 3" key="2">
    <citation type="journal article" date="2010" name="Nucleic Acids Res.">
        <title>BeetleBase in 2010: revisions to provide comprehensive genomic information for Tribolium castaneum.</title>
        <authorList>
            <person name="Kim H.S."/>
            <person name="Murphy T."/>
            <person name="Xia J."/>
            <person name="Caragea D."/>
            <person name="Park Y."/>
            <person name="Beeman R.W."/>
            <person name="Lorenzen M.D."/>
            <person name="Butcher S."/>
            <person name="Manak J.R."/>
            <person name="Brown S.J."/>
        </authorList>
    </citation>
    <scope>NUCLEOTIDE SEQUENCE [LARGE SCALE GENOMIC DNA]</scope>
    <source>
        <strain evidence="2 3">Georgia GA2</strain>
    </source>
</reference>
<dbReference type="EMBL" id="KQ971410">
    <property type="protein sequence ID" value="EEZ97304.1"/>
    <property type="molecule type" value="Genomic_DNA"/>
</dbReference>
<keyword evidence="3" id="KW-1185">Reference proteome</keyword>
<gene>
    <name evidence="2" type="primary">GLEAN_11113</name>
    <name evidence="2" type="ORF">TcasGA2_TC011113</name>
</gene>
<accession>D6X481</accession>
<sequence length="40" mass="4820">MTRWKLDVTWRCHRSVFPADGYADENQTNQLETNEKVHDK</sequence>
<dbReference type="AlphaFoldDB" id="D6X481"/>
<proteinExistence type="predicted"/>
<evidence type="ECO:0000256" key="1">
    <source>
        <dbReference type="SAM" id="MobiDB-lite"/>
    </source>
</evidence>
<name>D6X481_TRICA</name>
<reference evidence="2 3" key="1">
    <citation type="journal article" date="2008" name="Nature">
        <title>The genome of the model beetle and pest Tribolium castaneum.</title>
        <authorList>
            <consortium name="Tribolium Genome Sequencing Consortium"/>
            <person name="Richards S."/>
            <person name="Gibbs R.A."/>
            <person name="Weinstock G.M."/>
            <person name="Brown S.J."/>
            <person name="Denell R."/>
            <person name="Beeman R.W."/>
            <person name="Gibbs R."/>
            <person name="Beeman R.W."/>
            <person name="Brown S.J."/>
            <person name="Bucher G."/>
            <person name="Friedrich M."/>
            <person name="Grimmelikhuijzen C.J."/>
            <person name="Klingler M."/>
            <person name="Lorenzen M."/>
            <person name="Richards S."/>
            <person name="Roth S."/>
            <person name="Schroder R."/>
            <person name="Tautz D."/>
            <person name="Zdobnov E.M."/>
            <person name="Muzny D."/>
            <person name="Gibbs R.A."/>
            <person name="Weinstock G.M."/>
            <person name="Attaway T."/>
            <person name="Bell S."/>
            <person name="Buhay C.J."/>
            <person name="Chandrabose M.N."/>
            <person name="Chavez D."/>
            <person name="Clerk-Blankenburg K.P."/>
            <person name="Cree A."/>
            <person name="Dao M."/>
            <person name="Davis C."/>
            <person name="Chacko J."/>
            <person name="Dinh H."/>
            <person name="Dugan-Rocha S."/>
            <person name="Fowler G."/>
            <person name="Garner T.T."/>
            <person name="Garnes J."/>
            <person name="Gnirke A."/>
            <person name="Hawes A."/>
            <person name="Hernandez J."/>
            <person name="Hines S."/>
            <person name="Holder M."/>
            <person name="Hume J."/>
            <person name="Jhangiani S.N."/>
            <person name="Joshi V."/>
            <person name="Khan Z.M."/>
            <person name="Jackson L."/>
            <person name="Kovar C."/>
            <person name="Kowis A."/>
            <person name="Lee S."/>
            <person name="Lewis L.R."/>
            <person name="Margolis J."/>
            <person name="Morgan M."/>
            <person name="Nazareth L.V."/>
            <person name="Nguyen N."/>
            <person name="Okwuonu G."/>
            <person name="Parker D."/>
            <person name="Richards S."/>
            <person name="Ruiz S.J."/>
            <person name="Santibanez J."/>
            <person name="Savard J."/>
            <person name="Scherer S.E."/>
            <person name="Schneider B."/>
            <person name="Sodergren E."/>
            <person name="Tautz D."/>
            <person name="Vattahil S."/>
            <person name="Villasana D."/>
            <person name="White C.S."/>
            <person name="Wright R."/>
            <person name="Park Y."/>
            <person name="Beeman R.W."/>
            <person name="Lord J."/>
            <person name="Oppert B."/>
            <person name="Lorenzen M."/>
            <person name="Brown S."/>
            <person name="Wang L."/>
            <person name="Savard J."/>
            <person name="Tautz D."/>
            <person name="Richards S."/>
            <person name="Weinstock G."/>
            <person name="Gibbs R.A."/>
            <person name="Liu Y."/>
            <person name="Worley K."/>
            <person name="Weinstock G."/>
            <person name="Elsik C.G."/>
            <person name="Reese J.T."/>
            <person name="Elhaik E."/>
            <person name="Landan G."/>
            <person name="Graur D."/>
            <person name="Arensburger P."/>
            <person name="Atkinson P."/>
            <person name="Beeman R.W."/>
            <person name="Beidler J."/>
            <person name="Brown S.J."/>
            <person name="Demuth J.P."/>
            <person name="Drury D.W."/>
            <person name="Du Y.Z."/>
            <person name="Fujiwara H."/>
            <person name="Lorenzen M."/>
            <person name="Maselli V."/>
            <person name="Osanai M."/>
            <person name="Park Y."/>
            <person name="Robertson H.M."/>
            <person name="Tu Z."/>
            <person name="Wang J.J."/>
            <person name="Wang S."/>
            <person name="Richards S."/>
            <person name="Song H."/>
            <person name="Zhang L."/>
            <person name="Sodergren E."/>
            <person name="Werner D."/>
            <person name="Stanke M."/>
            <person name="Morgenstern B."/>
            <person name="Solovyev V."/>
            <person name="Kosarev P."/>
            <person name="Brown G."/>
            <person name="Chen H.C."/>
            <person name="Ermolaeva O."/>
            <person name="Hlavina W."/>
            <person name="Kapustin Y."/>
            <person name="Kiryutin B."/>
            <person name="Kitts P."/>
            <person name="Maglott D."/>
            <person name="Pruitt K."/>
            <person name="Sapojnikov V."/>
            <person name="Souvorov A."/>
            <person name="Mackey A.J."/>
            <person name="Waterhouse R.M."/>
            <person name="Wyder S."/>
            <person name="Zdobnov E.M."/>
            <person name="Zdobnov E.M."/>
            <person name="Wyder S."/>
            <person name="Kriventseva E.V."/>
            <person name="Kadowaki T."/>
            <person name="Bork P."/>
            <person name="Aranda M."/>
            <person name="Bao R."/>
            <person name="Beermann A."/>
            <person name="Berns N."/>
            <person name="Bolognesi R."/>
            <person name="Bonneton F."/>
            <person name="Bopp D."/>
            <person name="Brown S.J."/>
            <person name="Bucher G."/>
            <person name="Butts T."/>
            <person name="Chaumot A."/>
            <person name="Denell R.E."/>
            <person name="Ferrier D.E."/>
            <person name="Friedrich M."/>
            <person name="Gordon C.M."/>
            <person name="Jindra M."/>
            <person name="Klingler M."/>
            <person name="Lan Q."/>
            <person name="Lattorff H.M."/>
            <person name="Laudet V."/>
            <person name="von Levetsow C."/>
            <person name="Liu Z."/>
            <person name="Lutz R."/>
            <person name="Lynch J.A."/>
            <person name="da Fonseca R.N."/>
            <person name="Posnien N."/>
            <person name="Reuter R."/>
            <person name="Roth S."/>
            <person name="Savard J."/>
            <person name="Schinko J.B."/>
            <person name="Schmitt C."/>
            <person name="Schoppmeier M."/>
            <person name="Schroder R."/>
            <person name="Shippy T.D."/>
            <person name="Simonnet F."/>
            <person name="Marques-Souza H."/>
            <person name="Tautz D."/>
            <person name="Tomoyasu Y."/>
            <person name="Trauner J."/>
            <person name="Van der Zee M."/>
            <person name="Vervoort M."/>
            <person name="Wittkopp N."/>
            <person name="Wimmer E.A."/>
            <person name="Yang X."/>
            <person name="Jones A.K."/>
            <person name="Sattelle D.B."/>
            <person name="Ebert P.R."/>
            <person name="Nelson D."/>
            <person name="Scott J.G."/>
            <person name="Beeman R.W."/>
            <person name="Muthukrishnan S."/>
            <person name="Kramer K.J."/>
            <person name="Arakane Y."/>
            <person name="Beeman R.W."/>
            <person name="Zhu Q."/>
            <person name="Hogenkamp D."/>
            <person name="Dixit R."/>
            <person name="Oppert B."/>
            <person name="Jiang H."/>
            <person name="Zou Z."/>
            <person name="Marshall J."/>
            <person name="Elpidina E."/>
            <person name="Vinokurov K."/>
            <person name="Oppert C."/>
            <person name="Zou Z."/>
            <person name="Evans J."/>
            <person name="Lu Z."/>
            <person name="Zhao P."/>
            <person name="Sumathipala N."/>
            <person name="Altincicek B."/>
            <person name="Vilcinskas A."/>
            <person name="Williams M."/>
            <person name="Hultmark D."/>
            <person name="Hetru C."/>
            <person name="Jiang H."/>
            <person name="Grimmelikhuijzen C.J."/>
            <person name="Hauser F."/>
            <person name="Cazzamali G."/>
            <person name="Williamson M."/>
            <person name="Park Y."/>
            <person name="Li B."/>
            <person name="Tanaka Y."/>
            <person name="Predel R."/>
            <person name="Neupert S."/>
            <person name="Schachtner J."/>
            <person name="Verleyen P."/>
            <person name="Raible F."/>
            <person name="Bork P."/>
            <person name="Friedrich M."/>
            <person name="Walden K.K."/>
            <person name="Robertson H.M."/>
            <person name="Angeli S."/>
            <person name="Foret S."/>
            <person name="Bucher G."/>
            <person name="Schuetz S."/>
            <person name="Maleszka R."/>
            <person name="Wimmer E.A."/>
            <person name="Beeman R.W."/>
            <person name="Lorenzen M."/>
            <person name="Tomoyasu Y."/>
            <person name="Miller S.C."/>
            <person name="Grossmann D."/>
            <person name="Bucher G."/>
        </authorList>
    </citation>
    <scope>NUCLEOTIDE SEQUENCE [LARGE SCALE GENOMIC DNA]</scope>
    <source>
        <strain evidence="2 3">Georgia GA2</strain>
    </source>
</reference>